<dbReference type="EMBL" id="AZHX01001789">
    <property type="protein sequence ID" value="ETW99821.1"/>
    <property type="molecule type" value="Genomic_DNA"/>
</dbReference>
<keyword evidence="7" id="KW-1185">Reference proteome</keyword>
<protein>
    <submittedName>
        <fullName evidence="6">Cytochrome C oxidase subunit II</fullName>
    </submittedName>
</protein>
<dbReference type="Gene3D" id="2.60.40.420">
    <property type="entry name" value="Cupredoxins - blue copper proteins"/>
    <property type="match status" value="1"/>
</dbReference>
<accession>W4LR11</accession>
<dbReference type="PROSITE" id="PS50857">
    <property type="entry name" value="COX2_CUA"/>
    <property type="match status" value="1"/>
</dbReference>
<dbReference type="GO" id="GO:0004129">
    <property type="term" value="F:cytochrome-c oxidase activity"/>
    <property type="evidence" value="ECO:0007669"/>
    <property type="project" value="InterPro"/>
</dbReference>
<dbReference type="InterPro" id="IPR008972">
    <property type="entry name" value="Cupredoxin"/>
</dbReference>
<dbReference type="GO" id="GO:0030313">
    <property type="term" value="C:cell envelope"/>
    <property type="evidence" value="ECO:0007669"/>
    <property type="project" value="UniProtKB-SubCell"/>
</dbReference>
<dbReference type="PANTHER" id="PTHR42838">
    <property type="entry name" value="CYTOCHROME C OXIDASE SUBUNIT II"/>
    <property type="match status" value="1"/>
</dbReference>
<keyword evidence="3" id="KW-0186">Copper</keyword>
<evidence type="ECO:0000313" key="7">
    <source>
        <dbReference type="Proteomes" id="UP000019140"/>
    </source>
</evidence>
<evidence type="ECO:0000259" key="5">
    <source>
        <dbReference type="PROSITE" id="PS50857"/>
    </source>
</evidence>
<dbReference type="Pfam" id="PF00116">
    <property type="entry name" value="COX2"/>
    <property type="match status" value="1"/>
</dbReference>
<feature type="domain" description="Cytochrome oxidase subunit II copper A binding" evidence="5">
    <location>
        <begin position="66"/>
        <end position="162"/>
    </location>
</feature>
<reference evidence="6 7" key="1">
    <citation type="journal article" date="2014" name="Nature">
        <title>An environmental bacterial taxon with a large and distinct metabolic repertoire.</title>
        <authorList>
            <person name="Wilson M.C."/>
            <person name="Mori T."/>
            <person name="Ruckert C."/>
            <person name="Uria A.R."/>
            <person name="Helf M.J."/>
            <person name="Takada K."/>
            <person name="Gernert C."/>
            <person name="Steffens U.A."/>
            <person name="Heycke N."/>
            <person name="Schmitt S."/>
            <person name="Rinke C."/>
            <person name="Helfrich E.J."/>
            <person name="Brachmann A.O."/>
            <person name="Gurgui C."/>
            <person name="Wakimoto T."/>
            <person name="Kracht M."/>
            <person name="Crusemann M."/>
            <person name="Hentschel U."/>
            <person name="Abe I."/>
            <person name="Matsunaga S."/>
            <person name="Kalinowski J."/>
            <person name="Takeyama H."/>
            <person name="Piel J."/>
        </authorList>
    </citation>
    <scope>NUCLEOTIDE SEQUENCE [LARGE SCALE GENOMIC DNA]</scope>
    <source>
        <strain evidence="7">TSY2</strain>
    </source>
</reference>
<feature type="transmembrane region" description="Helical" evidence="4">
    <location>
        <begin position="12"/>
        <end position="36"/>
    </location>
</feature>
<keyword evidence="4" id="KW-1133">Transmembrane helix</keyword>
<dbReference type="AlphaFoldDB" id="W4LR11"/>
<dbReference type="InterPro" id="IPR001505">
    <property type="entry name" value="Copper_CuA"/>
</dbReference>
<keyword evidence="4" id="KW-0812">Transmembrane</keyword>
<evidence type="ECO:0000256" key="4">
    <source>
        <dbReference type="SAM" id="Phobius"/>
    </source>
</evidence>
<evidence type="ECO:0000256" key="2">
    <source>
        <dbReference type="ARBA" id="ARBA00022723"/>
    </source>
</evidence>
<dbReference type="InterPro" id="IPR002429">
    <property type="entry name" value="CcO_II-like_C"/>
</dbReference>
<evidence type="ECO:0000256" key="3">
    <source>
        <dbReference type="ARBA" id="ARBA00023008"/>
    </source>
</evidence>
<dbReference type="HOGENOM" id="CLU_120355_0_0_7"/>
<keyword evidence="4" id="KW-0472">Membrane</keyword>
<sequence length="162" mass="17615">MKNNTTLYLYELAWMLPSVALPVGMLAALLVTAFGAHIHLPGKTGQIDPAQVTQTAPFDAPGIVETGPGQYEARIVAGIWVFNPTEIRVPEGSEVTFVATSLDVIHGFFLPHADVNMMLIPGQIARITTRFKQAGTYPFICHEYCGLSHHTMAGKVIVEPRS</sequence>
<dbReference type="GO" id="GO:0016020">
    <property type="term" value="C:membrane"/>
    <property type="evidence" value="ECO:0007669"/>
    <property type="project" value="InterPro"/>
</dbReference>
<dbReference type="CDD" id="cd13913">
    <property type="entry name" value="ba3_CcO_II_C"/>
    <property type="match status" value="1"/>
</dbReference>
<dbReference type="Proteomes" id="UP000019140">
    <property type="component" value="Unassembled WGS sequence"/>
</dbReference>
<dbReference type="InterPro" id="IPR051403">
    <property type="entry name" value="NosZ/Cyto_c_oxidase_sub2"/>
</dbReference>
<dbReference type="InterPro" id="IPR034214">
    <property type="entry name" value="Ba3_CcO_II_C"/>
</dbReference>
<name>W4LR11_9BACT</name>
<comment type="caution">
    <text evidence="6">The sequence shown here is derived from an EMBL/GenBank/DDBJ whole genome shotgun (WGS) entry which is preliminary data.</text>
</comment>
<proteinExistence type="predicted"/>
<dbReference type="SUPFAM" id="SSF49503">
    <property type="entry name" value="Cupredoxins"/>
    <property type="match status" value="1"/>
</dbReference>
<organism evidence="6 7">
    <name type="scientific">Candidatus Entotheonella gemina</name>
    <dbReference type="NCBI Taxonomy" id="1429439"/>
    <lineage>
        <taxon>Bacteria</taxon>
        <taxon>Pseudomonadati</taxon>
        <taxon>Nitrospinota/Tectimicrobiota group</taxon>
        <taxon>Candidatus Tectimicrobiota</taxon>
        <taxon>Candidatus Entotheonellia</taxon>
        <taxon>Candidatus Entotheonellales</taxon>
        <taxon>Candidatus Entotheonellaceae</taxon>
        <taxon>Candidatus Entotheonella</taxon>
    </lineage>
</organism>
<evidence type="ECO:0000256" key="1">
    <source>
        <dbReference type="ARBA" id="ARBA00004196"/>
    </source>
</evidence>
<keyword evidence="2" id="KW-0479">Metal-binding</keyword>
<gene>
    <name evidence="6" type="ORF">ETSY2_40190</name>
</gene>
<comment type="subcellular location">
    <subcellularLocation>
        <location evidence="1">Cell envelope</location>
    </subcellularLocation>
</comment>
<dbReference type="GO" id="GO:0005507">
    <property type="term" value="F:copper ion binding"/>
    <property type="evidence" value="ECO:0007669"/>
    <property type="project" value="InterPro"/>
</dbReference>
<dbReference type="PROSITE" id="PS00078">
    <property type="entry name" value="COX2"/>
    <property type="match status" value="1"/>
</dbReference>
<evidence type="ECO:0000313" key="6">
    <source>
        <dbReference type="EMBL" id="ETW99821.1"/>
    </source>
</evidence>
<dbReference type="PANTHER" id="PTHR42838:SF2">
    <property type="entry name" value="NITROUS-OXIDE REDUCTASE"/>
    <property type="match status" value="1"/>
</dbReference>